<evidence type="ECO:0008006" key="3">
    <source>
        <dbReference type="Google" id="ProtNLM"/>
    </source>
</evidence>
<dbReference type="EMBL" id="QGTJ01000003">
    <property type="protein sequence ID" value="PWV63410.1"/>
    <property type="molecule type" value="Genomic_DNA"/>
</dbReference>
<dbReference type="AlphaFoldDB" id="A0A317MXE7"/>
<accession>A0A317MXE7</accession>
<organism evidence="1 2">
    <name type="scientific">Plasticicumulans acidivorans</name>
    <dbReference type="NCBI Taxonomy" id="886464"/>
    <lineage>
        <taxon>Bacteria</taxon>
        <taxon>Pseudomonadati</taxon>
        <taxon>Pseudomonadota</taxon>
        <taxon>Gammaproteobacteria</taxon>
        <taxon>Candidatus Competibacteraceae</taxon>
        <taxon>Plasticicumulans</taxon>
    </lineage>
</organism>
<comment type="caution">
    <text evidence="1">The sequence shown here is derived from an EMBL/GenBank/DDBJ whole genome shotgun (WGS) entry which is preliminary data.</text>
</comment>
<proteinExistence type="predicted"/>
<dbReference type="RefSeq" id="WP_146213252.1">
    <property type="nucleotide sequence ID" value="NZ_QGTJ01000003.1"/>
</dbReference>
<dbReference type="InterPro" id="IPR027417">
    <property type="entry name" value="P-loop_NTPase"/>
</dbReference>
<name>A0A317MXE7_9GAMM</name>
<evidence type="ECO:0000313" key="2">
    <source>
        <dbReference type="Proteomes" id="UP000246569"/>
    </source>
</evidence>
<gene>
    <name evidence="1" type="ORF">C7443_103337</name>
</gene>
<dbReference type="NCBIfam" id="NF047389">
    <property type="entry name" value="ATPase_Sll1717"/>
    <property type="match status" value="1"/>
</dbReference>
<dbReference type="Proteomes" id="UP000246569">
    <property type="component" value="Unassembled WGS sequence"/>
</dbReference>
<keyword evidence="2" id="KW-1185">Reference proteome</keyword>
<dbReference type="InterPro" id="IPR059206">
    <property type="entry name" value="Sll1717-like"/>
</dbReference>
<dbReference type="SUPFAM" id="SSF52540">
    <property type="entry name" value="P-loop containing nucleoside triphosphate hydrolases"/>
    <property type="match status" value="1"/>
</dbReference>
<reference evidence="1 2" key="1">
    <citation type="submission" date="2018-05" db="EMBL/GenBank/DDBJ databases">
        <title>Genomic Encyclopedia of Type Strains, Phase IV (KMG-IV): sequencing the most valuable type-strain genomes for metagenomic binning, comparative biology and taxonomic classification.</title>
        <authorList>
            <person name="Goeker M."/>
        </authorList>
    </citation>
    <scope>NUCLEOTIDE SEQUENCE [LARGE SCALE GENOMIC DNA]</scope>
    <source>
        <strain evidence="1 2">DSM 23606</strain>
    </source>
</reference>
<dbReference type="OrthoDB" id="100386at2"/>
<protein>
    <recommendedName>
        <fullName evidence="3">AAA ATPase-like protein</fullName>
    </recommendedName>
</protein>
<sequence>MRHLQSLVKYFKGGSAEEEKEIRGEVFVPPGNLSSLLSFDFHSSVILLGNKGVGKSIFVNVLHEAYLRNGELSVLITPSDLECDPILSKKTLADRKAAAYGQILRSTAGIIGKHSNENEIAINSDVVALQKLAIKEGFSKPDLVTKFSKILTKITPHGGKIAKALLDEQANILGKNNLTDVIDKYLTDRGQTLWLFVDDIDEAVAKNSKGVFDYGACWAIVSAAIELSEDISSLKCVVSVRSDIWHLMTRTHGHGTERRDKLGQIYELKFSEDELRSIFKKRIGLAAANAKSRSGISTFFQQSTITLPGINGDKRSWDQWLAKIARFRPRDMVKAVQMLITAAKESQSNLIGDAQAHSILLDFGTQRIENIVDEYGQICPQIREVVNDLTEQTSYKFIEILDLLKQIPSRRATLIDGIGMQPTNEHAVALLRILHMACFINPRIGPDDNYDHLNYNEYPNIVDMAKFNDLQKYKWQIHPTFHTYVVEQQKKNRFR</sequence>
<evidence type="ECO:0000313" key="1">
    <source>
        <dbReference type="EMBL" id="PWV63410.1"/>
    </source>
</evidence>